<comment type="caution">
    <text evidence="9">The sequence shown here is derived from an EMBL/GenBank/DDBJ whole genome shotgun (WGS) entry which is preliminary data.</text>
</comment>
<comment type="cofactor">
    <cofactor evidence="2">
        <name>NAD(+)</name>
        <dbReference type="ChEBI" id="CHEBI:57540"/>
    </cofactor>
</comment>
<comment type="pathway">
    <text evidence="3">Carbohydrate metabolism; galactose metabolism.</text>
</comment>
<evidence type="ECO:0000313" key="10">
    <source>
        <dbReference type="Proteomes" id="UP000023152"/>
    </source>
</evidence>
<dbReference type="InterPro" id="IPR036291">
    <property type="entry name" value="NAD(P)-bd_dom_sf"/>
</dbReference>
<reference evidence="9 10" key="1">
    <citation type="journal article" date="2013" name="Curr. Biol.">
        <title>The Genome of the Foraminiferan Reticulomyxa filosa.</title>
        <authorList>
            <person name="Glockner G."/>
            <person name="Hulsmann N."/>
            <person name="Schleicher M."/>
            <person name="Noegel A.A."/>
            <person name="Eichinger L."/>
            <person name="Gallinger C."/>
            <person name="Pawlowski J."/>
            <person name="Sierra R."/>
            <person name="Euteneuer U."/>
            <person name="Pillet L."/>
            <person name="Moustafa A."/>
            <person name="Platzer M."/>
            <person name="Groth M."/>
            <person name="Szafranski K."/>
            <person name="Schliwa M."/>
        </authorList>
    </citation>
    <scope>NUCLEOTIDE SEQUENCE [LARGE SCALE GENOMIC DNA]</scope>
</reference>
<dbReference type="Gene3D" id="3.40.50.720">
    <property type="entry name" value="NAD(P)-binding Rossmann-like Domain"/>
    <property type="match status" value="1"/>
</dbReference>
<evidence type="ECO:0000256" key="5">
    <source>
        <dbReference type="ARBA" id="ARBA00023027"/>
    </source>
</evidence>
<dbReference type="GO" id="GO:0003978">
    <property type="term" value="F:UDP-glucose 4-epimerase activity"/>
    <property type="evidence" value="ECO:0007669"/>
    <property type="project" value="UniProtKB-EC"/>
</dbReference>
<sequence length="209" mass="23344">MTKEAETSKDTTTTSTNKSDKYKTKTILVAGGAGYIGTHIVVELLQAGFSNVVVIDNLCNSSREAIRRVEKITNANVTFYEVDIAKQPEAVNDICTKHRFYCCIHLAGLKAVGEKCPTPIAILPKQFAMHNELARVSQSEQMQQLHLSSTACVYGNAPVPYTEKDPAGHGLNSPYGKTKYFSEEIIRDFGIFFFFKKKKRGNPFLFFIF</sequence>
<keyword evidence="6" id="KW-0119">Carbohydrate metabolism</keyword>
<gene>
    <name evidence="9" type="ORF">RFI_16714</name>
</gene>
<dbReference type="AlphaFoldDB" id="X6N5B6"/>
<dbReference type="OMA" id="THIVVEL"/>
<keyword evidence="5" id="KW-0520">NAD</keyword>
<feature type="domain" description="NAD-dependent epimerase/dehydratase" evidence="8">
    <location>
        <begin position="27"/>
        <end position="189"/>
    </location>
</feature>
<comment type="catalytic activity">
    <reaction evidence="1">
        <text>UDP-alpha-D-glucose = UDP-alpha-D-galactose</text>
        <dbReference type="Rhea" id="RHEA:22168"/>
        <dbReference type="ChEBI" id="CHEBI:58885"/>
        <dbReference type="ChEBI" id="CHEBI:66914"/>
        <dbReference type="EC" id="5.1.3.2"/>
    </reaction>
</comment>
<dbReference type="OrthoDB" id="9402762at2759"/>
<name>X6N5B6_RETFI</name>
<evidence type="ECO:0000256" key="3">
    <source>
        <dbReference type="ARBA" id="ARBA00004947"/>
    </source>
</evidence>
<dbReference type="Proteomes" id="UP000023152">
    <property type="component" value="Unassembled WGS sequence"/>
</dbReference>
<evidence type="ECO:0000259" key="8">
    <source>
        <dbReference type="Pfam" id="PF01370"/>
    </source>
</evidence>
<dbReference type="PANTHER" id="PTHR43725:SF47">
    <property type="entry name" value="UDP-GLUCOSE 4-EPIMERASE"/>
    <property type="match status" value="1"/>
</dbReference>
<dbReference type="GO" id="GO:0005829">
    <property type="term" value="C:cytosol"/>
    <property type="evidence" value="ECO:0007669"/>
    <property type="project" value="TreeGrafter"/>
</dbReference>
<proteinExistence type="predicted"/>
<evidence type="ECO:0000256" key="6">
    <source>
        <dbReference type="ARBA" id="ARBA00023144"/>
    </source>
</evidence>
<keyword evidence="7" id="KW-0413">Isomerase</keyword>
<evidence type="ECO:0000256" key="2">
    <source>
        <dbReference type="ARBA" id="ARBA00001911"/>
    </source>
</evidence>
<dbReference type="EMBL" id="ASPP01012542">
    <property type="protein sequence ID" value="ETO20502.1"/>
    <property type="molecule type" value="Genomic_DNA"/>
</dbReference>
<keyword evidence="6" id="KW-0299">Galactose metabolism</keyword>
<protein>
    <recommendedName>
        <fullName evidence="4">UDP-glucose 4-epimerase</fullName>
        <ecNumber evidence="4">5.1.3.2</ecNumber>
    </recommendedName>
</protein>
<evidence type="ECO:0000256" key="1">
    <source>
        <dbReference type="ARBA" id="ARBA00000083"/>
    </source>
</evidence>
<dbReference type="GO" id="GO:0033499">
    <property type="term" value="P:galactose catabolic process via UDP-galactose, Leloir pathway"/>
    <property type="evidence" value="ECO:0007669"/>
    <property type="project" value="TreeGrafter"/>
</dbReference>
<dbReference type="InterPro" id="IPR001509">
    <property type="entry name" value="Epimerase_deHydtase"/>
</dbReference>
<evidence type="ECO:0000256" key="4">
    <source>
        <dbReference type="ARBA" id="ARBA00013189"/>
    </source>
</evidence>
<dbReference type="PANTHER" id="PTHR43725">
    <property type="entry name" value="UDP-GLUCOSE 4-EPIMERASE"/>
    <property type="match status" value="1"/>
</dbReference>
<dbReference type="Pfam" id="PF01370">
    <property type="entry name" value="Epimerase"/>
    <property type="match status" value="1"/>
</dbReference>
<organism evidence="9 10">
    <name type="scientific">Reticulomyxa filosa</name>
    <dbReference type="NCBI Taxonomy" id="46433"/>
    <lineage>
        <taxon>Eukaryota</taxon>
        <taxon>Sar</taxon>
        <taxon>Rhizaria</taxon>
        <taxon>Retaria</taxon>
        <taxon>Foraminifera</taxon>
        <taxon>Monothalamids</taxon>
        <taxon>Reticulomyxidae</taxon>
        <taxon>Reticulomyxa</taxon>
    </lineage>
</organism>
<accession>X6N5B6</accession>
<dbReference type="SUPFAM" id="SSF51735">
    <property type="entry name" value="NAD(P)-binding Rossmann-fold domains"/>
    <property type="match status" value="1"/>
</dbReference>
<dbReference type="EC" id="5.1.3.2" evidence="4"/>
<keyword evidence="10" id="KW-1185">Reference proteome</keyword>
<evidence type="ECO:0000313" key="9">
    <source>
        <dbReference type="EMBL" id="ETO20502.1"/>
    </source>
</evidence>
<evidence type="ECO:0000256" key="7">
    <source>
        <dbReference type="ARBA" id="ARBA00023235"/>
    </source>
</evidence>